<evidence type="ECO:0000256" key="1">
    <source>
        <dbReference type="SAM" id="MobiDB-lite"/>
    </source>
</evidence>
<protein>
    <submittedName>
        <fullName evidence="2">Uncharacterized protein</fullName>
    </submittedName>
</protein>
<organism evidence="2 3">
    <name type="scientific">Larkinella knui</name>
    <dbReference type="NCBI Taxonomy" id="2025310"/>
    <lineage>
        <taxon>Bacteria</taxon>
        <taxon>Pseudomonadati</taxon>
        <taxon>Bacteroidota</taxon>
        <taxon>Cytophagia</taxon>
        <taxon>Cytophagales</taxon>
        <taxon>Spirosomataceae</taxon>
        <taxon>Larkinella</taxon>
    </lineage>
</organism>
<dbReference type="Proteomes" id="UP000274271">
    <property type="component" value="Unassembled WGS sequence"/>
</dbReference>
<gene>
    <name evidence="2" type="ORF">EHT87_14400</name>
</gene>
<dbReference type="OrthoDB" id="1493636at2"/>
<accession>A0A3P1CLM3</accession>
<reference evidence="2 3" key="1">
    <citation type="submission" date="2018-11" db="EMBL/GenBank/DDBJ databases">
        <authorList>
            <person name="Zhou Z."/>
            <person name="Wang G."/>
        </authorList>
    </citation>
    <scope>NUCLEOTIDE SEQUENCE [LARGE SCALE GENOMIC DNA]</scope>
    <source>
        <strain evidence="2 3">KCTC42998</strain>
    </source>
</reference>
<sequence length="70" mass="8179">MTIADRVKNDGTAALFFQILINRKKTTLPTGLYWLAHLFDKETRELLPASKDRDDQKAHQDYKADQWKDS</sequence>
<proteinExistence type="predicted"/>
<feature type="region of interest" description="Disordered" evidence="1">
    <location>
        <begin position="49"/>
        <end position="70"/>
    </location>
</feature>
<evidence type="ECO:0000313" key="2">
    <source>
        <dbReference type="EMBL" id="RRB14231.1"/>
    </source>
</evidence>
<evidence type="ECO:0000313" key="3">
    <source>
        <dbReference type="Proteomes" id="UP000274271"/>
    </source>
</evidence>
<name>A0A3P1CLM3_9BACT</name>
<keyword evidence="3" id="KW-1185">Reference proteome</keyword>
<dbReference type="EMBL" id="RQJP01000003">
    <property type="protein sequence ID" value="RRB14231.1"/>
    <property type="molecule type" value="Genomic_DNA"/>
</dbReference>
<comment type="caution">
    <text evidence="2">The sequence shown here is derived from an EMBL/GenBank/DDBJ whole genome shotgun (WGS) entry which is preliminary data.</text>
</comment>
<dbReference type="AlphaFoldDB" id="A0A3P1CLM3"/>